<reference evidence="3" key="1">
    <citation type="submission" date="2016-06" db="UniProtKB">
        <authorList>
            <consortium name="WormBaseParasite"/>
        </authorList>
    </citation>
    <scope>IDENTIFICATION</scope>
</reference>
<reference evidence="1 2" key="2">
    <citation type="submission" date="2018-11" db="EMBL/GenBank/DDBJ databases">
        <authorList>
            <consortium name="Pathogen Informatics"/>
        </authorList>
    </citation>
    <scope>NUCLEOTIDE SEQUENCE [LARGE SCALE GENOMIC DNA]</scope>
</reference>
<dbReference type="WBParaSite" id="SBAD_0000016901-mRNA-1">
    <property type="protein sequence ID" value="SBAD_0000016901-mRNA-1"/>
    <property type="gene ID" value="SBAD_0000016901"/>
</dbReference>
<protein>
    <submittedName>
        <fullName evidence="3">PINc domain-containing protein</fullName>
    </submittedName>
</protein>
<keyword evidence="2" id="KW-1185">Reference proteome</keyword>
<evidence type="ECO:0000313" key="1">
    <source>
        <dbReference type="EMBL" id="VDO80201.1"/>
    </source>
</evidence>
<evidence type="ECO:0000313" key="2">
    <source>
        <dbReference type="Proteomes" id="UP000270296"/>
    </source>
</evidence>
<sequence length="79" mass="8875">MPPVGIRVLETKCYAILDYMAELSELCKLPKMGPRSGALAHKEIISLPCIPLGHRRGNYDTCINGNVYVSMDTNFMRLF</sequence>
<proteinExistence type="predicted"/>
<dbReference type="Proteomes" id="UP000270296">
    <property type="component" value="Unassembled WGS sequence"/>
</dbReference>
<dbReference type="AlphaFoldDB" id="A0A183I963"/>
<gene>
    <name evidence="1" type="ORF">SBAD_LOCUS157</name>
</gene>
<evidence type="ECO:0000313" key="3">
    <source>
        <dbReference type="WBParaSite" id="SBAD_0000016901-mRNA-1"/>
    </source>
</evidence>
<organism evidence="3">
    <name type="scientific">Soboliphyme baturini</name>
    <dbReference type="NCBI Taxonomy" id="241478"/>
    <lineage>
        <taxon>Eukaryota</taxon>
        <taxon>Metazoa</taxon>
        <taxon>Ecdysozoa</taxon>
        <taxon>Nematoda</taxon>
        <taxon>Enoplea</taxon>
        <taxon>Dorylaimia</taxon>
        <taxon>Dioctophymatida</taxon>
        <taxon>Dioctophymatoidea</taxon>
        <taxon>Soboliphymatidae</taxon>
        <taxon>Soboliphyme</taxon>
    </lineage>
</organism>
<dbReference type="EMBL" id="UZAM01000262">
    <property type="protein sequence ID" value="VDO80201.1"/>
    <property type="molecule type" value="Genomic_DNA"/>
</dbReference>
<accession>A0A183I963</accession>
<name>A0A183I963_9BILA</name>